<protein>
    <submittedName>
        <fullName evidence="1">4,5-dioxygenase</fullName>
    </submittedName>
</protein>
<organism evidence="1 2">
    <name type="scientific">Pseudomonas putida</name>
    <name type="common">Arthrobacter siderocapsulatus</name>
    <dbReference type="NCBI Taxonomy" id="303"/>
    <lineage>
        <taxon>Bacteria</taxon>
        <taxon>Pseudomonadati</taxon>
        <taxon>Pseudomonadota</taxon>
        <taxon>Gammaproteobacteria</taxon>
        <taxon>Pseudomonadales</taxon>
        <taxon>Pseudomonadaceae</taxon>
        <taxon>Pseudomonas</taxon>
    </lineage>
</organism>
<sequence length="110" mass="12588">MQRIKGYHAHVYYDASTQEQARQLCEEAARLFPVTMGRMHQKPVGPHPDWSCQLAFGPEVVGVVLPWLALYRRGLVVFLHPLTGDELADHRDHAIWMGAIRPLDLSIFKQ</sequence>
<dbReference type="InterPro" id="IPR014980">
    <property type="entry name" value="DOPA_dioxygen"/>
</dbReference>
<dbReference type="PANTHER" id="PTHR36423:SF2">
    <property type="entry name" value="AFR070WP"/>
    <property type="match status" value="1"/>
</dbReference>
<dbReference type="SUPFAM" id="SSF143410">
    <property type="entry name" value="DOPA-like"/>
    <property type="match status" value="1"/>
</dbReference>
<dbReference type="EMBL" id="CP030750">
    <property type="protein sequence ID" value="AXA22608.1"/>
    <property type="molecule type" value="Genomic_DNA"/>
</dbReference>
<gene>
    <name evidence="1" type="ORF">C1S65_00165</name>
</gene>
<dbReference type="Pfam" id="PF08883">
    <property type="entry name" value="DOPA_dioxygen"/>
    <property type="match status" value="1"/>
</dbReference>
<evidence type="ECO:0000313" key="1">
    <source>
        <dbReference type="EMBL" id="AXA22608.1"/>
    </source>
</evidence>
<reference evidence="1 2" key="1">
    <citation type="submission" date="2018-06" db="EMBL/GenBank/DDBJ databases">
        <title>The genome of Pseudomonas putida NX-1, a lignin degrader.</title>
        <authorList>
            <person name="Xu Z."/>
        </authorList>
    </citation>
    <scope>NUCLEOTIDE SEQUENCE [LARGE SCALE GENOMIC DNA]</scope>
    <source>
        <strain evidence="1 2">NX-1</strain>
    </source>
</reference>
<dbReference type="AlphaFoldDB" id="A0AAD0L007"/>
<dbReference type="PIRSF" id="PIRSF028139">
    <property type="entry name" value="DOPA-diox_rel_Mll2280"/>
    <property type="match status" value="1"/>
</dbReference>
<dbReference type="Proteomes" id="UP000251617">
    <property type="component" value="Chromosome"/>
</dbReference>
<proteinExistence type="predicted"/>
<evidence type="ECO:0000313" key="2">
    <source>
        <dbReference type="Proteomes" id="UP000251617"/>
    </source>
</evidence>
<dbReference type="RefSeq" id="WP_054893397.1">
    <property type="nucleotide sequence ID" value="NZ_CP011789.1"/>
</dbReference>
<accession>A0AAD0L007</accession>
<dbReference type="Gene3D" id="3.30.70.1240">
    <property type="entry name" value="DOPA-like domains"/>
    <property type="match status" value="1"/>
</dbReference>
<dbReference type="PANTHER" id="PTHR36423">
    <property type="entry name" value="AFR070WP"/>
    <property type="match status" value="1"/>
</dbReference>
<name>A0AAD0L007_PSEPU</name>
<dbReference type="InterPro" id="IPR023389">
    <property type="entry name" value="DOPA-like_sf"/>
</dbReference>